<evidence type="ECO:0000313" key="2">
    <source>
        <dbReference type="EMBL" id="MFD1518836.1"/>
    </source>
</evidence>
<accession>A0ABW4ET65</accession>
<dbReference type="Pfam" id="PF13560">
    <property type="entry name" value="HTH_31"/>
    <property type="match status" value="1"/>
</dbReference>
<reference evidence="3" key="1">
    <citation type="journal article" date="2019" name="Int. J. Syst. Evol. Microbiol.">
        <title>The Global Catalogue of Microorganisms (GCM) 10K type strain sequencing project: providing services to taxonomists for standard genome sequencing and annotation.</title>
        <authorList>
            <consortium name="The Broad Institute Genomics Platform"/>
            <consortium name="The Broad Institute Genome Sequencing Center for Infectious Disease"/>
            <person name="Wu L."/>
            <person name="Ma J."/>
        </authorList>
    </citation>
    <scope>NUCLEOTIDE SEQUENCE [LARGE SCALE GENOMIC DNA]</scope>
    <source>
        <strain evidence="3">CCM 7043</strain>
    </source>
</reference>
<dbReference type="Proteomes" id="UP001597114">
    <property type="component" value="Unassembled WGS sequence"/>
</dbReference>
<protein>
    <submittedName>
        <fullName evidence="2">Helix-turn-helix domain-containing protein</fullName>
    </submittedName>
</protein>
<evidence type="ECO:0000259" key="1">
    <source>
        <dbReference type="PROSITE" id="PS50943"/>
    </source>
</evidence>
<dbReference type="Pfam" id="PF19054">
    <property type="entry name" value="DUF5753"/>
    <property type="match status" value="1"/>
</dbReference>
<organism evidence="2 3">
    <name type="scientific">Pseudonocardia yunnanensis</name>
    <dbReference type="NCBI Taxonomy" id="58107"/>
    <lineage>
        <taxon>Bacteria</taxon>
        <taxon>Bacillati</taxon>
        <taxon>Actinomycetota</taxon>
        <taxon>Actinomycetes</taxon>
        <taxon>Pseudonocardiales</taxon>
        <taxon>Pseudonocardiaceae</taxon>
        <taxon>Pseudonocardia</taxon>
    </lineage>
</organism>
<dbReference type="InterPro" id="IPR043917">
    <property type="entry name" value="DUF5753"/>
</dbReference>
<dbReference type="EMBL" id="JBHUCO010000015">
    <property type="protein sequence ID" value="MFD1518836.1"/>
    <property type="molecule type" value="Genomic_DNA"/>
</dbReference>
<dbReference type="RefSeq" id="WP_344718058.1">
    <property type="nucleotide sequence ID" value="NZ_BAAAUS010000001.1"/>
</dbReference>
<sequence>MGADGRDGREQIDAVPGLSPTAARRRLGTALRELRESTQLTLDDAGKPLQRSAATISRLENGKVKPRLIDVGVLLDLYADRRPDVVTEDQRSRVLELATESRREAWFSPFRDVLAGSMISDHVRRYVEFETDASRIESYEPDVVPGLLQTESYIRAIAERYYEENTPEQHKRFVQFRLARQNVLRRREEPLQLHVVLGELVLRRVIGGPEVMREQLSAIADQLRNGLPNVTIQVAPGALLTRGAIGGPFVVMSFADSQDDDLIYLEGRSGAEYLQGTDYLTEYRTLFHELASSALDREASLAMIEEVVKTLE</sequence>
<feature type="domain" description="HTH cro/C1-type" evidence="1">
    <location>
        <begin position="31"/>
        <end position="68"/>
    </location>
</feature>
<keyword evidence="3" id="KW-1185">Reference proteome</keyword>
<name>A0ABW4ET65_9PSEU</name>
<dbReference type="Gene3D" id="1.10.260.40">
    <property type="entry name" value="lambda repressor-like DNA-binding domains"/>
    <property type="match status" value="1"/>
</dbReference>
<gene>
    <name evidence="2" type="ORF">ACFSJD_15170</name>
</gene>
<dbReference type="InterPro" id="IPR010982">
    <property type="entry name" value="Lambda_DNA-bd_dom_sf"/>
</dbReference>
<dbReference type="InterPro" id="IPR001387">
    <property type="entry name" value="Cro/C1-type_HTH"/>
</dbReference>
<dbReference type="CDD" id="cd00093">
    <property type="entry name" value="HTH_XRE"/>
    <property type="match status" value="1"/>
</dbReference>
<proteinExistence type="predicted"/>
<dbReference type="SUPFAM" id="SSF47413">
    <property type="entry name" value="lambda repressor-like DNA-binding domains"/>
    <property type="match status" value="1"/>
</dbReference>
<comment type="caution">
    <text evidence="2">The sequence shown here is derived from an EMBL/GenBank/DDBJ whole genome shotgun (WGS) entry which is preliminary data.</text>
</comment>
<dbReference type="PROSITE" id="PS50943">
    <property type="entry name" value="HTH_CROC1"/>
    <property type="match status" value="1"/>
</dbReference>
<evidence type="ECO:0000313" key="3">
    <source>
        <dbReference type="Proteomes" id="UP001597114"/>
    </source>
</evidence>